<dbReference type="Proteomes" id="UP000664369">
    <property type="component" value="Unassembled WGS sequence"/>
</dbReference>
<sequence>MQLHSYLPTAALRPFVKTFLIVESGAAVENRLLPDASIVLALRFKGYVGHAAGGAEHQLPAAVITGLRKSSRRVQYAPASAVLLVVFHADGAAAFFREPLHELFGTSEPLEALVRWETLSELTEKLAAADSHLQRIALVEHFLWARLRAAAVPPLVRGALQHLRHCHGNIRIKALAEALNSSQDPLEKQFRRVVGASPKQFATILRFRQLLARHAVGQELTGLAYEAGYFDQSHFIHDFRAFTGQAPHEFFQSGAYW</sequence>
<evidence type="ECO:0000256" key="1">
    <source>
        <dbReference type="ARBA" id="ARBA00023015"/>
    </source>
</evidence>
<dbReference type="PROSITE" id="PS01124">
    <property type="entry name" value="HTH_ARAC_FAMILY_2"/>
    <property type="match status" value="1"/>
</dbReference>
<keyword evidence="3" id="KW-0804">Transcription</keyword>
<dbReference type="Pfam" id="PF20240">
    <property type="entry name" value="DUF6597"/>
    <property type="match status" value="1"/>
</dbReference>
<dbReference type="InterPro" id="IPR050204">
    <property type="entry name" value="AraC_XylS_family_regulators"/>
</dbReference>
<keyword evidence="1" id="KW-0805">Transcription regulation</keyword>
<evidence type="ECO:0000256" key="2">
    <source>
        <dbReference type="ARBA" id="ARBA00023125"/>
    </source>
</evidence>
<evidence type="ECO:0000259" key="4">
    <source>
        <dbReference type="PROSITE" id="PS01124"/>
    </source>
</evidence>
<dbReference type="PANTHER" id="PTHR46796">
    <property type="entry name" value="HTH-TYPE TRANSCRIPTIONAL ACTIVATOR RHAS-RELATED"/>
    <property type="match status" value="1"/>
</dbReference>
<dbReference type="Pfam" id="PF12833">
    <property type="entry name" value="HTH_18"/>
    <property type="match status" value="1"/>
</dbReference>
<organism evidence="5 6">
    <name type="scientific">Hymenobacter negativus</name>
    <dbReference type="NCBI Taxonomy" id="2795026"/>
    <lineage>
        <taxon>Bacteria</taxon>
        <taxon>Pseudomonadati</taxon>
        <taxon>Bacteroidota</taxon>
        <taxon>Cytophagia</taxon>
        <taxon>Cytophagales</taxon>
        <taxon>Hymenobacteraceae</taxon>
        <taxon>Hymenobacter</taxon>
    </lineage>
</organism>
<dbReference type="EMBL" id="JAGETZ010000009">
    <property type="protein sequence ID" value="MBO2011058.1"/>
    <property type="molecule type" value="Genomic_DNA"/>
</dbReference>
<comment type="caution">
    <text evidence="5">The sequence shown here is derived from an EMBL/GenBank/DDBJ whole genome shotgun (WGS) entry which is preliminary data.</text>
</comment>
<dbReference type="InterPro" id="IPR018060">
    <property type="entry name" value="HTH_AraC"/>
</dbReference>
<reference evidence="5 6" key="1">
    <citation type="submission" date="2021-03" db="EMBL/GenBank/DDBJ databases">
        <authorList>
            <person name="Kim M.K."/>
        </authorList>
    </citation>
    <scope>NUCLEOTIDE SEQUENCE [LARGE SCALE GENOMIC DNA]</scope>
    <source>
        <strain evidence="5 6">BT442</strain>
    </source>
</reference>
<dbReference type="RefSeq" id="WP_208176751.1">
    <property type="nucleotide sequence ID" value="NZ_JAGETZ010000009.1"/>
</dbReference>
<protein>
    <submittedName>
        <fullName evidence="5">AraC family transcriptional regulator</fullName>
    </submittedName>
</protein>
<evidence type="ECO:0000313" key="5">
    <source>
        <dbReference type="EMBL" id="MBO2011058.1"/>
    </source>
</evidence>
<evidence type="ECO:0000256" key="3">
    <source>
        <dbReference type="ARBA" id="ARBA00023163"/>
    </source>
</evidence>
<dbReference type="SMART" id="SM00342">
    <property type="entry name" value="HTH_ARAC"/>
    <property type="match status" value="1"/>
</dbReference>
<name>A0ABS3QJ55_9BACT</name>
<gene>
    <name evidence="5" type="ORF">J4E00_18500</name>
</gene>
<dbReference type="InterPro" id="IPR046532">
    <property type="entry name" value="DUF6597"/>
</dbReference>
<keyword evidence="2" id="KW-0238">DNA-binding</keyword>
<keyword evidence="6" id="KW-1185">Reference proteome</keyword>
<dbReference type="Gene3D" id="1.10.10.60">
    <property type="entry name" value="Homeodomain-like"/>
    <property type="match status" value="1"/>
</dbReference>
<proteinExistence type="predicted"/>
<feature type="domain" description="HTH araC/xylS-type" evidence="4">
    <location>
        <begin position="153"/>
        <end position="253"/>
    </location>
</feature>
<accession>A0ABS3QJ55</accession>
<evidence type="ECO:0000313" key="6">
    <source>
        <dbReference type="Proteomes" id="UP000664369"/>
    </source>
</evidence>